<evidence type="ECO:0000313" key="6">
    <source>
        <dbReference type="Proteomes" id="UP001178281"/>
    </source>
</evidence>
<evidence type="ECO:0000256" key="1">
    <source>
        <dbReference type="SAM" id="MobiDB-lite"/>
    </source>
</evidence>
<feature type="chain" id="PRO_5041690372" evidence="3">
    <location>
        <begin position="29"/>
        <end position="208"/>
    </location>
</feature>
<feature type="signal peptide" evidence="3">
    <location>
        <begin position="1"/>
        <end position="28"/>
    </location>
</feature>
<keyword evidence="2" id="KW-0472">Membrane</keyword>
<dbReference type="Gene3D" id="2.60.40.2230">
    <property type="entry name" value="Uncharacterised protein YcnI-like PF07987, DUF1775"/>
    <property type="match status" value="1"/>
</dbReference>
<dbReference type="Proteomes" id="UP001178281">
    <property type="component" value="Unassembled WGS sequence"/>
</dbReference>
<proteinExistence type="predicted"/>
<keyword evidence="6" id="KW-1185">Reference proteome</keyword>
<evidence type="ECO:0000256" key="3">
    <source>
        <dbReference type="SAM" id="SignalP"/>
    </source>
</evidence>
<dbReference type="Pfam" id="PF07987">
    <property type="entry name" value="DUF1775"/>
    <property type="match status" value="1"/>
</dbReference>
<evidence type="ECO:0000256" key="2">
    <source>
        <dbReference type="SAM" id="Phobius"/>
    </source>
</evidence>
<sequence>MTTLLHRSLAAGSAAVVLALAVAAPSGAHVTVRSPDGTPGRTGTVIVRVPNESATGAATTALTMQLDPSLKSVRAAAIPGWTSTIDRRADGTPASVTWTTAPGAPGIGPGQYGDFAVAVAPYPDRTVALPATQSYSDGTQVRWDQPTAADGTEPDHPSPVLTPPADTAAAASGAADTAHSAWILSGVSLAVAALAAALAFRRGGRGRA</sequence>
<dbReference type="AlphaFoldDB" id="A0AA90ND15"/>
<keyword evidence="3" id="KW-0732">Signal</keyword>
<accession>A0AA90ND15</accession>
<keyword evidence="2" id="KW-0812">Transmembrane</keyword>
<feature type="region of interest" description="Disordered" evidence="1">
    <location>
        <begin position="131"/>
        <end position="172"/>
    </location>
</feature>
<dbReference type="InterPro" id="IPR038507">
    <property type="entry name" value="YcnI-like_sf"/>
</dbReference>
<feature type="domain" description="YncI copper-binding" evidence="4">
    <location>
        <begin position="29"/>
        <end position="162"/>
    </location>
</feature>
<evidence type="ECO:0000259" key="4">
    <source>
        <dbReference type="Pfam" id="PF07987"/>
    </source>
</evidence>
<name>A0AA90ND15_9ACTN</name>
<protein>
    <submittedName>
        <fullName evidence="5">DUF1775 domain-containing protein</fullName>
    </submittedName>
</protein>
<gene>
    <name evidence="5" type="ORF">Q7X28_09475</name>
</gene>
<evidence type="ECO:0000313" key="5">
    <source>
        <dbReference type="EMBL" id="MDP0398157.1"/>
    </source>
</evidence>
<feature type="transmembrane region" description="Helical" evidence="2">
    <location>
        <begin position="181"/>
        <end position="200"/>
    </location>
</feature>
<comment type="caution">
    <text evidence="5">The sequence shown here is derived from an EMBL/GenBank/DDBJ whole genome shotgun (WGS) entry which is preliminary data.</text>
</comment>
<keyword evidence="2" id="KW-1133">Transmembrane helix</keyword>
<reference evidence="5" key="1">
    <citation type="submission" date="2023-08" db="EMBL/GenBank/DDBJ databases">
        <title>The draft genome of Tsukamurella strandjordii strain 050030.</title>
        <authorList>
            <person name="Zhao F."/>
            <person name="Feng Y."/>
            <person name="Zong Z."/>
        </authorList>
    </citation>
    <scope>NUCLEOTIDE SEQUENCE</scope>
    <source>
        <strain evidence="5">050030</strain>
    </source>
</reference>
<dbReference type="RefSeq" id="WP_305111112.1">
    <property type="nucleotide sequence ID" value="NZ_JAUTIX010000003.1"/>
</dbReference>
<dbReference type="EMBL" id="JAUTIX010000003">
    <property type="protein sequence ID" value="MDP0398157.1"/>
    <property type="molecule type" value="Genomic_DNA"/>
</dbReference>
<dbReference type="InterPro" id="IPR012533">
    <property type="entry name" value="YcnI-copper_dom"/>
</dbReference>
<organism evidence="5 6">
    <name type="scientific">Tsukamurella strandjordii</name>
    <dbReference type="NCBI Taxonomy" id="147577"/>
    <lineage>
        <taxon>Bacteria</taxon>
        <taxon>Bacillati</taxon>
        <taxon>Actinomycetota</taxon>
        <taxon>Actinomycetes</taxon>
        <taxon>Mycobacteriales</taxon>
        <taxon>Tsukamurellaceae</taxon>
        <taxon>Tsukamurella</taxon>
    </lineage>
</organism>